<accession>A0A4Q2UNI2</accession>
<evidence type="ECO:0000313" key="1">
    <source>
        <dbReference type="EMBL" id="RYC69105.1"/>
    </source>
</evidence>
<dbReference type="RefSeq" id="WP_129602774.1">
    <property type="nucleotide sequence ID" value="NZ_SBLB01000004.1"/>
</dbReference>
<dbReference type="EMBL" id="SBLB01000004">
    <property type="protein sequence ID" value="RYC69105.1"/>
    <property type="molecule type" value="Genomic_DNA"/>
</dbReference>
<reference evidence="1 2" key="1">
    <citation type="submission" date="2019-01" db="EMBL/GenBank/DDBJ databases">
        <title>Spirosoma flava sp. nov., a propanil-degrading bacterium isolated from herbicide-contaminated soil.</title>
        <authorList>
            <person name="Zhang L."/>
            <person name="Jiang J.-D."/>
        </authorList>
    </citation>
    <scope>NUCLEOTIDE SEQUENCE [LARGE SCALE GENOMIC DNA]</scope>
    <source>
        <strain evidence="1 2">TY50</strain>
    </source>
</reference>
<evidence type="ECO:0000313" key="2">
    <source>
        <dbReference type="Proteomes" id="UP000290407"/>
    </source>
</evidence>
<organism evidence="1 2">
    <name type="scientific">Spirosoma sordidisoli</name>
    <dbReference type="NCBI Taxonomy" id="2502893"/>
    <lineage>
        <taxon>Bacteria</taxon>
        <taxon>Pseudomonadati</taxon>
        <taxon>Bacteroidota</taxon>
        <taxon>Cytophagia</taxon>
        <taxon>Cytophagales</taxon>
        <taxon>Cytophagaceae</taxon>
        <taxon>Spirosoma</taxon>
    </lineage>
</organism>
<dbReference type="AlphaFoldDB" id="A0A4Q2UNI2"/>
<comment type="caution">
    <text evidence="1">The sequence shown here is derived from an EMBL/GenBank/DDBJ whole genome shotgun (WGS) entry which is preliminary data.</text>
</comment>
<gene>
    <name evidence="1" type="ORF">EQG79_17050</name>
</gene>
<sequence length="246" mass="25618">MKKIILTVLAAGMTTVSFCQKSFILSHQDKRGFFAVSAGGSLPVGQFASSSPDEKGAGMARRGVAFSLAGGVRLVGPVGLMVRAEQHRNSVQAQSLLVDGFSNGTVDAGNWSTTTFMGGPYVHLPIGRFSINTRLMAGQAQATMPTTSLTAPATETGTSVETSGSKSTALALGGGLAVQYRLGRCISLQLAGDYTQSRFTFSGLTSTTWTNTGRAQSSYFTGDRTVGAVSATAGIVILFGDCYRPF</sequence>
<keyword evidence="2" id="KW-1185">Reference proteome</keyword>
<name>A0A4Q2UNI2_9BACT</name>
<proteinExistence type="predicted"/>
<dbReference type="Proteomes" id="UP000290407">
    <property type="component" value="Unassembled WGS sequence"/>
</dbReference>
<dbReference type="Gene3D" id="2.40.160.20">
    <property type="match status" value="1"/>
</dbReference>
<protein>
    <recommendedName>
        <fullName evidence="3">Outer membrane protein beta-barrel domain-containing protein</fullName>
    </recommendedName>
</protein>
<evidence type="ECO:0008006" key="3">
    <source>
        <dbReference type="Google" id="ProtNLM"/>
    </source>
</evidence>